<sequence length="264" mass="28455">MSRIPTDAPEGSRFIEATWPAPGGVRAGVTTRIGGHSRPPFDGFNLATHVGDDAEAVAANRRDLAEMLGLPEAPRWLNQTHGTTVVGPNVPTDRPEGDAAYTDRPGEVLAVLTADCLSVTLASHDGREVAVAHAGWRGLAAGVIERTVNRFSVAGDGLMAWLGPAIGPAHFVVGEEVREAFMREYPADASAFRAAAETGKYHADLFALARSRLRRQGITRVFGGERDTYALPELFYSHRRDQGETGRMATLVWRETDGSRGRPT</sequence>
<dbReference type="Proteomes" id="UP000427716">
    <property type="component" value="Chromosome"/>
</dbReference>
<comment type="catalytic activity">
    <reaction evidence="1">
        <text>inosine + phosphate = alpha-D-ribose 1-phosphate + hypoxanthine</text>
        <dbReference type="Rhea" id="RHEA:27646"/>
        <dbReference type="ChEBI" id="CHEBI:17368"/>
        <dbReference type="ChEBI" id="CHEBI:17596"/>
        <dbReference type="ChEBI" id="CHEBI:43474"/>
        <dbReference type="ChEBI" id="CHEBI:57720"/>
        <dbReference type="EC" id="2.4.2.1"/>
    </reaction>
    <physiologicalReaction direction="left-to-right" evidence="1">
        <dbReference type="Rhea" id="RHEA:27647"/>
    </physiologicalReaction>
</comment>
<proteinExistence type="inferred from homology"/>
<organism evidence="11 12">
    <name type="scientific">Guyparkeria halophila</name>
    <dbReference type="NCBI Taxonomy" id="47960"/>
    <lineage>
        <taxon>Bacteria</taxon>
        <taxon>Pseudomonadati</taxon>
        <taxon>Pseudomonadota</taxon>
        <taxon>Gammaproteobacteria</taxon>
        <taxon>Chromatiales</taxon>
        <taxon>Thioalkalibacteraceae</taxon>
        <taxon>Guyparkeria</taxon>
    </lineage>
</organism>
<dbReference type="SUPFAM" id="SSF64438">
    <property type="entry name" value="CNF1/YfiH-like putative cysteine hydrolases"/>
    <property type="match status" value="1"/>
</dbReference>
<evidence type="ECO:0000256" key="3">
    <source>
        <dbReference type="ARBA" id="ARBA00022679"/>
    </source>
</evidence>
<dbReference type="AlphaFoldDB" id="A0A6I6D4Y5"/>
<comment type="catalytic activity">
    <reaction evidence="9">
        <text>S-methyl-5'-thioadenosine + phosphate = 5-(methylsulfanyl)-alpha-D-ribose 1-phosphate + adenine</text>
        <dbReference type="Rhea" id="RHEA:11852"/>
        <dbReference type="ChEBI" id="CHEBI:16708"/>
        <dbReference type="ChEBI" id="CHEBI:17509"/>
        <dbReference type="ChEBI" id="CHEBI:43474"/>
        <dbReference type="ChEBI" id="CHEBI:58533"/>
        <dbReference type="EC" id="2.4.2.28"/>
    </reaction>
    <physiologicalReaction direction="left-to-right" evidence="9">
        <dbReference type="Rhea" id="RHEA:11853"/>
    </physiologicalReaction>
</comment>
<dbReference type="PANTHER" id="PTHR30616">
    <property type="entry name" value="UNCHARACTERIZED PROTEIN YFIH"/>
    <property type="match status" value="1"/>
</dbReference>
<comment type="catalytic activity">
    <reaction evidence="8">
        <text>adenosine + phosphate = alpha-D-ribose 1-phosphate + adenine</text>
        <dbReference type="Rhea" id="RHEA:27642"/>
        <dbReference type="ChEBI" id="CHEBI:16335"/>
        <dbReference type="ChEBI" id="CHEBI:16708"/>
        <dbReference type="ChEBI" id="CHEBI:43474"/>
        <dbReference type="ChEBI" id="CHEBI:57720"/>
        <dbReference type="EC" id="2.4.2.1"/>
    </reaction>
    <physiologicalReaction direction="left-to-right" evidence="8">
        <dbReference type="Rhea" id="RHEA:27643"/>
    </physiologicalReaction>
</comment>
<dbReference type="GO" id="GO:0017061">
    <property type="term" value="F:S-methyl-5-thioadenosine phosphorylase activity"/>
    <property type="evidence" value="ECO:0007669"/>
    <property type="project" value="UniProtKB-EC"/>
</dbReference>
<dbReference type="InterPro" id="IPR003730">
    <property type="entry name" value="Cu_polyphenol_OxRdtase"/>
</dbReference>
<dbReference type="InterPro" id="IPR011324">
    <property type="entry name" value="Cytotoxic_necrot_fac-like_cat"/>
</dbReference>
<dbReference type="NCBIfam" id="TIGR00726">
    <property type="entry name" value="peptidoglycan editing factor PgeF"/>
    <property type="match status" value="1"/>
</dbReference>
<evidence type="ECO:0000256" key="5">
    <source>
        <dbReference type="ARBA" id="ARBA00022801"/>
    </source>
</evidence>
<dbReference type="InterPro" id="IPR038371">
    <property type="entry name" value="Cu_polyphenol_OxRdtase_sf"/>
</dbReference>
<dbReference type="GO" id="GO:0016787">
    <property type="term" value="F:hydrolase activity"/>
    <property type="evidence" value="ECO:0007669"/>
    <property type="project" value="UniProtKB-KW"/>
</dbReference>
<keyword evidence="5" id="KW-0378">Hydrolase</keyword>
<evidence type="ECO:0000256" key="4">
    <source>
        <dbReference type="ARBA" id="ARBA00022723"/>
    </source>
</evidence>
<evidence type="ECO:0000256" key="9">
    <source>
        <dbReference type="ARBA" id="ARBA00049893"/>
    </source>
</evidence>
<keyword evidence="6" id="KW-0862">Zinc</keyword>
<dbReference type="PANTHER" id="PTHR30616:SF2">
    <property type="entry name" value="PURINE NUCLEOSIDE PHOSPHORYLASE LACC1"/>
    <property type="match status" value="1"/>
</dbReference>
<name>A0A6I6D4Y5_9GAMM</name>
<dbReference type="RefSeq" id="WP_156574898.1">
    <property type="nucleotide sequence ID" value="NZ_CP046415.1"/>
</dbReference>
<evidence type="ECO:0000256" key="8">
    <source>
        <dbReference type="ARBA" id="ARBA00048968"/>
    </source>
</evidence>
<evidence type="ECO:0000256" key="2">
    <source>
        <dbReference type="ARBA" id="ARBA00007353"/>
    </source>
</evidence>
<dbReference type="GO" id="GO:0005507">
    <property type="term" value="F:copper ion binding"/>
    <property type="evidence" value="ECO:0007669"/>
    <property type="project" value="TreeGrafter"/>
</dbReference>
<reference evidence="11 12" key="1">
    <citation type="submission" date="2019-11" db="EMBL/GenBank/DDBJ databases">
        <authorList>
            <person name="Zhang J."/>
            <person name="Sun C."/>
        </authorList>
    </citation>
    <scope>NUCLEOTIDE SEQUENCE [LARGE SCALE GENOMIC DNA]</scope>
    <source>
        <strain evidence="12">sp2</strain>
    </source>
</reference>
<evidence type="ECO:0000256" key="6">
    <source>
        <dbReference type="ARBA" id="ARBA00022833"/>
    </source>
</evidence>
<dbReference type="CDD" id="cd16833">
    <property type="entry name" value="YfiH"/>
    <property type="match status" value="1"/>
</dbReference>
<dbReference type="Pfam" id="PF02578">
    <property type="entry name" value="Cu-oxidase_4"/>
    <property type="match status" value="1"/>
</dbReference>
<gene>
    <name evidence="11" type="primary">pgeF</name>
    <name evidence="11" type="ORF">GM160_09910</name>
</gene>
<evidence type="ECO:0000256" key="7">
    <source>
        <dbReference type="ARBA" id="ARBA00047989"/>
    </source>
</evidence>
<dbReference type="KEGG" id="ghl:GM160_09910"/>
<evidence type="ECO:0000313" key="12">
    <source>
        <dbReference type="Proteomes" id="UP000427716"/>
    </source>
</evidence>
<keyword evidence="4" id="KW-0479">Metal-binding</keyword>
<dbReference type="Gene3D" id="3.60.140.10">
    <property type="entry name" value="CNF1/YfiH-like putative cysteine hydrolases"/>
    <property type="match status" value="1"/>
</dbReference>
<dbReference type="EMBL" id="CP046415">
    <property type="protein sequence ID" value="QGT79175.1"/>
    <property type="molecule type" value="Genomic_DNA"/>
</dbReference>
<accession>A0A6I6D4Y5</accession>
<evidence type="ECO:0000256" key="1">
    <source>
        <dbReference type="ARBA" id="ARBA00000553"/>
    </source>
</evidence>
<evidence type="ECO:0000256" key="10">
    <source>
        <dbReference type="RuleBase" id="RU361274"/>
    </source>
</evidence>
<keyword evidence="3" id="KW-0808">Transferase</keyword>
<protein>
    <recommendedName>
        <fullName evidence="10">Purine nucleoside phosphorylase</fullName>
    </recommendedName>
</protein>
<evidence type="ECO:0000313" key="11">
    <source>
        <dbReference type="EMBL" id="QGT79175.1"/>
    </source>
</evidence>
<comment type="similarity">
    <text evidence="2 10">Belongs to the purine nucleoside phosphorylase YfiH/LACC1 family.</text>
</comment>
<comment type="catalytic activity">
    <reaction evidence="7">
        <text>adenosine + H2O + H(+) = inosine + NH4(+)</text>
        <dbReference type="Rhea" id="RHEA:24408"/>
        <dbReference type="ChEBI" id="CHEBI:15377"/>
        <dbReference type="ChEBI" id="CHEBI:15378"/>
        <dbReference type="ChEBI" id="CHEBI:16335"/>
        <dbReference type="ChEBI" id="CHEBI:17596"/>
        <dbReference type="ChEBI" id="CHEBI:28938"/>
        <dbReference type="EC" id="3.5.4.4"/>
    </reaction>
    <physiologicalReaction direction="left-to-right" evidence="7">
        <dbReference type="Rhea" id="RHEA:24409"/>
    </physiologicalReaction>
</comment>
<keyword evidence="12" id="KW-1185">Reference proteome</keyword>